<dbReference type="SUPFAM" id="SSF53649">
    <property type="entry name" value="Alkaline phosphatase-like"/>
    <property type="match status" value="1"/>
</dbReference>
<sequence length="302" mass="33735">MKQLFFILALLLATGGSVMAKSVKKQHVILIGLDGWGAYSVPKAHDIPNIKNMMEHGAYTLMKRSVLESSSAINWASMFNGACTEQHGYTEWGSRTPEIPSAIVNSRGIFPTIYSILYEQHPEAETACMMEWDGIKYLVDSLAISRVEVVADYLNNLDKLTELAEDYIKEKRPNFAAFCYDGIDHAGHESGHDTPAYYDAIARADRYVGRIIQATKDAGIFENTIFIITSDHGGKEKGHGGKTLLEMETPFIIYGKGIKEGYQITDVMMQFDVAATIAEIFHLKRPQAWRGQPITSVFKGRR</sequence>
<dbReference type="Gene3D" id="3.40.720.10">
    <property type="entry name" value="Alkaline Phosphatase, subunit A"/>
    <property type="match status" value="2"/>
</dbReference>
<comment type="caution">
    <text evidence="2">The sequence shown here is derived from an EMBL/GenBank/DDBJ whole genome shotgun (WGS) entry which is preliminary data.</text>
</comment>
<dbReference type="Proteomes" id="UP001200470">
    <property type="component" value="Unassembled WGS sequence"/>
</dbReference>
<keyword evidence="1" id="KW-0732">Signal</keyword>
<dbReference type="EMBL" id="JADYTN010000014">
    <property type="protein sequence ID" value="MCF2563934.1"/>
    <property type="molecule type" value="Genomic_DNA"/>
</dbReference>
<feature type="signal peptide" evidence="1">
    <location>
        <begin position="1"/>
        <end position="20"/>
    </location>
</feature>
<proteinExistence type="predicted"/>
<evidence type="ECO:0000313" key="3">
    <source>
        <dbReference type="Proteomes" id="UP001200470"/>
    </source>
</evidence>
<protein>
    <submittedName>
        <fullName evidence="2">Alkaline phosphatase</fullName>
    </submittedName>
</protein>
<evidence type="ECO:0000256" key="1">
    <source>
        <dbReference type="SAM" id="SignalP"/>
    </source>
</evidence>
<dbReference type="CDD" id="cd00016">
    <property type="entry name" value="ALP_like"/>
    <property type="match status" value="1"/>
</dbReference>
<dbReference type="InterPro" id="IPR017850">
    <property type="entry name" value="Alkaline_phosphatase_core_sf"/>
</dbReference>
<organism evidence="2 3">
    <name type="scientific">Xylanibacter brevis</name>
    <dbReference type="NCBI Taxonomy" id="83231"/>
    <lineage>
        <taxon>Bacteria</taxon>
        <taxon>Pseudomonadati</taxon>
        <taxon>Bacteroidota</taxon>
        <taxon>Bacteroidia</taxon>
        <taxon>Bacteroidales</taxon>
        <taxon>Prevotellaceae</taxon>
        <taxon>Xylanibacter</taxon>
    </lineage>
</organism>
<dbReference type="InterPro" id="IPR002591">
    <property type="entry name" value="Phosphodiest/P_Trfase"/>
</dbReference>
<dbReference type="PANTHER" id="PTHR10151:SF120">
    <property type="entry name" value="BIS(5'-ADENOSYL)-TRIPHOSPHATASE"/>
    <property type="match status" value="1"/>
</dbReference>
<evidence type="ECO:0000313" key="2">
    <source>
        <dbReference type="EMBL" id="MCF2563934.1"/>
    </source>
</evidence>
<dbReference type="PANTHER" id="PTHR10151">
    <property type="entry name" value="ECTONUCLEOTIDE PYROPHOSPHATASE/PHOSPHODIESTERASE"/>
    <property type="match status" value="1"/>
</dbReference>
<reference evidence="2 3" key="1">
    <citation type="submission" date="2020-12" db="EMBL/GenBank/DDBJ databases">
        <title>Whole genome sequences of gut porcine anaerobes.</title>
        <authorList>
            <person name="Kubasova T."/>
            <person name="Jahodarova E."/>
            <person name="Rychlik I."/>
        </authorList>
    </citation>
    <scope>NUCLEOTIDE SEQUENCE [LARGE SCALE GENOMIC DNA]</scope>
    <source>
        <strain evidence="2 3">An925</strain>
    </source>
</reference>
<name>A0ABS9CFV7_9BACT</name>
<dbReference type="RefSeq" id="WP_301638131.1">
    <property type="nucleotide sequence ID" value="NZ_JADYTN010000014.1"/>
</dbReference>
<gene>
    <name evidence="2" type="ORF">I6E12_07390</name>
</gene>
<accession>A0ABS9CFV7</accession>
<dbReference type="Pfam" id="PF01663">
    <property type="entry name" value="Phosphodiest"/>
    <property type="match status" value="1"/>
</dbReference>
<feature type="chain" id="PRO_5046701801" evidence="1">
    <location>
        <begin position="21"/>
        <end position="302"/>
    </location>
</feature>
<keyword evidence="3" id="KW-1185">Reference proteome</keyword>